<dbReference type="Pfam" id="PF00331">
    <property type="entry name" value="Glyco_hydro_10"/>
    <property type="match status" value="1"/>
</dbReference>
<keyword evidence="12" id="KW-1185">Reference proteome</keyword>
<dbReference type="Proteomes" id="UP001050808">
    <property type="component" value="Unassembled WGS sequence"/>
</dbReference>
<dbReference type="EMBL" id="BNDY01000017">
    <property type="protein sequence ID" value="GHI40019.1"/>
    <property type="molecule type" value="Genomic_DNA"/>
</dbReference>
<dbReference type="InterPro" id="IPR017853">
    <property type="entry name" value="GH"/>
</dbReference>
<keyword evidence="6" id="KW-0378">Hydrolase</keyword>
<feature type="domain" description="GH10" evidence="10">
    <location>
        <begin position="56"/>
        <end position="173"/>
    </location>
</feature>
<protein>
    <recommendedName>
        <fullName evidence="3">endo-1,4-beta-xylanase</fullName>
        <ecNumber evidence="3">3.2.1.8</ecNumber>
    </recommendedName>
</protein>
<evidence type="ECO:0000256" key="7">
    <source>
        <dbReference type="ARBA" id="ARBA00023277"/>
    </source>
</evidence>
<keyword evidence="5" id="KW-0732">Signal</keyword>
<dbReference type="PANTHER" id="PTHR31490:SF88">
    <property type="entry name" value="BETA-XYLANASE"/>
    <property type="match status" value="1"/>
</dbReference>
<dbReference type="EC" id="3.2.1.8" evidence="3"/>
<evidence type="ECO:0000256" key="9">
    <source>
        <dbReference type="ARBA" id="ARBA00023326"/>
    </source>
</evidence>
<reference evidence="11" key="1">
    <citation type="submission" date="2024-05" db="EMBL/GenBank/DDBJ databases">
        <title>Whole genome shotgun sequence of Streptomyces violascens NBRC 12920.</title>
        <authorList>
            <person name="Komaki H."/>
            <person name="Tamura T."/>
        </authorList>
    </citation>
    <scope>NUCLEOTIDE SEQUENCE</scope>
    <source>
        <strain evidence="11">NBRC 12920</strain>
    </source>
</reference>
<comment type="caution">
    <text evidence="11">The sequence shown here is derived from an EMBL/GenBank/DDBJ whole genome shotgun (WGS) entry which is preliminary data.</text>
</comment>
<accession>A0ABQ3QRZ6</accession>
<evidence type="ECO:0000256" key="6">
    <source>
        <dbReference type="ARBA" id="ARBA00022801"/>
    </source>
</evidence>
<organism evidence="11 12">
    <name type="scientific">Streptomyces violascens</name>
    <dbReference type="NCBI Taxonomy" id="67381"/>
    <lineage>
        <taxon>Bacteria</taxon>
        <taxon>Bacillati</taxon>
        <taxon>Actinomycetota</taxon>
        <taxon>Actinomycetes</taxon>
        <taxon>Kitasatosporales</taxon>
        <taxon>Streptomycetaceae</taxon>
        <taxon>Streptomyces</taxon>
    </lineage>
</organism>
<evidence type="ECO:0000256" key="1">
    <source>
        <dbReference type="ARBA" id="ARBA00000681"/>
    </source>
</evidence>
<evidence type="ECO:0000313" key="11">
    <source>
        <dbReference type="EMBL" id="GHI40019.1"/>
    </source>
</evidence>
<keyword evidence="4" id="KW-0858">Xylan degradation</keyword>
<evidence type="ECO:0000256" key="2">
    <source>
        <dbReference type="ARBA" id="ARBA00007495"/>
    </source>
</evidence>
<dbReference type="InterPro" id="IPR001000">
    <property type="entry name" value="GH10_dom"/>
</dbReference>
<evidence type="ECO:0000256" key="5">
    <source>
        <dbReference type="ARBA" id="ARBA00022729"/>
    </source>
</evidence>
<evidence type="ECO:0000313" key="12">
    <source>
        <dbReference type="Proteomes" id="UP001050808"/>
    </source>
</evidence>
<dbReference type="InterPro" id="IPR044846">
    <property type="entry name" value="GH10"/>
</dbReference>
<evidence type="ECO:0000256" key="4">
    <source>
        <dbReference type="ARBA" id="ARBA00022651"/>
    </source>
</evidence>
<keyword evidence="7" id="KW-0119">Carbohydrate metabolism</keyword>
<keyword evidence="8" id="KW-0326">Glycosidase</keyword>
<dbReference type="PROSITE" id="PS51760">
    <property type="entry name" value="GH10_2"/>
    <property type="match status" value="1"/>
</dbReference>
<comment type="catalytic activity">
    <reaction evidence="1">
        <text>Endohydrolysis of (1-&gt;4)-beta-D-xylosidic linkages in xylans.</text>
        <dbReference type="EC" id="3.2.1.8"/>
    </reaction>
</comment>
<gene>
    <name evidence="11" type="ORF">Sviol_44270</name>
</gene>
<evidence type="ECO:0000259" key="10">
    <source>
        <dbReference type="PROSITE" id="PS51760"/>
    </source>
</evidence>
<dbReference type="SUPFAM" id="SSF51445">
    <property type="entry name" value="(Trans)glycosidases"/>
    <property type="match status" value="1"/>
</dbReference>
<sequence>MDRSTGLLSLVNRLHKPPVCRRGTGRPGRDGGPAAYTASGTLGAAAAGSGRYFGTAMAAGKLGDSTYSTILDREFNMITPKNEMKRDTTEPSRGRFNFAPADSIVSHATAHGQRMRGHTLVWHSQLPGWVSSITDASTLRSMMNNHITTEICLDQARRCGRLARARAVAILHE</sequence>
<comment type="similarity">
    <text evidence="2">Belongs to the glycosyl hydrolase 10 (cellulase F) family.</text>
</comment>
<name>A0ABQ3QRZ6_9ACTN</name>
<keyword evidence="9" id="KW-0624">Polysaccharide degradation</keyword>
<dbReference type="PANTHER" id="PTHR31490">
    <property type="entry name" value="GLYCOSYL HYDROLASE"/>
    <property type="match status" value="1"/>
</dbReference>
<evidence type="ECO:0000256" key="8">
    <source>
        <dbReference type="ARBA" id="ARBA00023295"/>
    </source>
</evidence>
<evidence type="ECO:0000256" key="3">
    <source>
        <dbReference type="ARBA" id="ARBA00012590"/>
    </source>
</evidence>
<dbReference type="Gene3D" id="3.20.20.80">
    <property type="entry name" value="Glycosidases"/>
    <property type="match status" value="1"/>
</dbReference>
<proteinExistence type="inferred from homology"/>